<protein>
    <submittedName>
        <fullName evidence="1">Uncharacterized protein</fullName>
    </submittedName>
</protein>
<reference evidence="1" key="1">
    <citation type="submission" date="2023-07" db="EMBL/GenBank/DDBJ databases">
        <title>Black Yeasts Isolated from many extreme environments.</title>
        <authorList>
            <person name="Coleine C."/>
            <person name="Stajich J.E."/>
            <person name="Selbmann L."/>
        </authorList>
    </citation>
    <scope>NUCLEOTIDE SEQUENCE</scope>
    <source>
        <strain evidence="1">CCFEE 5714</strain>
    </source>
</reference>
<accession>A0ACC3N254</accession>
<sequence length="319" mass="35759">MDAKKFTDQTDESLLQKAEDKTKAALTRHWNDTPQWMQDNRYIHSGYRPQSNSYAKSASSLTHLHNESVNIWTHVVGAVLAAVAAFILYGNVRPRFRMANRDDVMAFSCYFLGAIGCLGMSATYHTISNHSEAVAKFGNRLDYMGIVMLIWGSFIPSIYYGFSAEPKLIRLYWTMISSIGACTLVVVLYPKFRSPEWRPVRALMFAAMGLSAVVPVLHGLKMYGYKQLELQMGLSWVVSQGVLYLLGAAIYAARIPERWKPGVFDIWGSSHQIFHVLVVLAAAAHLVGLLKAFDYEHSFRTGVMSGYDSIRKLGGPRTV</sequence>
<name>A0ACC3N254_9PEZI</name>
<evidence type="ECO:0000313" key="2">
    <source>
        <dbReference type="Proteomes" id="UP001281147"/>
    </source>
</evidence>
<proteinExistence type="predicted"/>
<dbReference type="Proteomes" id="UP001281147">
    <property type="component" value="Unassembled WGS sequence"/>
</dbReference>
<gene>
    <name evidence="1" type="ORF">LTR37_011357</name>
</gene>
<organism evidence="1 2">
    <name type="scientific">Vermiconidia calcicola</name>
    <dbReference type="NCBI Taxonomy" id="1690605"/>
    <lineage>
        <taxon>Eukaryota</taxon>
        <taxon>Fungi</taxon>
        <taxon>Dikarya</taxon>
        <taxon>Ascomycota</taxon>
        <taxon>Pezizomycotina</taxon>
        <taxon>Dothideomycetes</taxon>
        <taxon>Dothideomycetidae</taxon>
        <taxon>Mycosphaerellales</taxon>
        <taxon>Extremaceae</taxon>
        <taxon>Vermiconidia</taxon>
    </lineage>
</organism>
<dbReference type="EMBL" id="JAUTXU010000099">
    <property type="protein sequence ID" value="KAK3708635.1"/>
    <property type="molecule type" value="Genomic_DNA"/>
</dbReference>
<comment type="caution">
    <text evidence="1">The sequence shown here is derived from an EMBL/GenBank/DDBJ whole genome shotgun (WGS) entry which is preliminary data.</text>
</comment>
<evidence type="ECO:0000313" key="1">
    <source>
        <dbReference type="EMBL" id="KAK3708635.1"/>
    </source>
</evidence>
<keyword evidence="2" id="KW-1185">Reference proteome</keyword>